<evidence type="ECO:0000256" key="3">
    <source>
        <dbReference type="SAM" id="Phobius"/>
    </source>
</evidence>
<feature type="transmembrane region" description="Helical" evidence="3">
    <location>
        <begin position="23"/>
        <end position="43"/>
    </location>
</feature>
<evidence type="ECO:0000256" key="2">
    <source>
        <dbReference type="SAM" id="MobiDB-lite"/>
    </source>
</evidence>
<protein>
    <submittedName>
        <fullName evidence="5">CapA family protein</fullName>
    </submittedName>
</protein>
<dbReference type="PROSITE" id="PS51257">
    <property type="entry name" value="PROKAR_LIPOPROTEIN"/>
    <property type="match status" value="1"/>
</dbReference>
<dbReference type="CDD" id="cd07381">
    <property type="entry name" value="MPP_CapA"/>
    <property type="match status" value="1"/>
</dbReference>
<dbReference type="InterPro" id="IPR029052">
    <property type="entry name" value="Metallo-depent_PP-like"/>
</dbReference>
<gene>
    <name evidence="5" type="ORF">ACFPQ4_10745</name>
</gene>
<feature type="compositionally biased region" description="Low complexity" evidence="2">
    <location>
        <begin position="74"/>
        <end position="84"/>
    </location>
</feature>
<organism evidence="5 6">
    <name type="scientific">Cohnella yongneupensis</name>
    <dbReference type="NCBI Taxonomy" id="425006"/>
    <lineage>
        <taxon>Bacteria</taxon>
        <taxon>Bacillati</taxon>
        <taxon>Bacillota</taxon>
        <taxon>Bacilli</taxon>
        <taxon>Bacillales</taxon>
        <taxon>Paenibacillaceae</taxon>
        <taxon>Cohnella</taxon>
    </lineage>
</organism>
<feature type="compositionally biased region" description="Acidic residues" evidence="2">
    <location>
        <begin position="85"/>
        <end position="94"/>
    </location>
</feature>
<keyword evidence="3" id="KW-0812">Transmembrane</keyword>
<reference evidence="6" key="1">
    <citation type="journal article" date="2019" name="Int. J. Syst. Evol. Microbiol.">
        <title>The Global Catalogue of Microorganisms (GCM) 10K type strain sequencing project: providing services to taxonomists for standard genome sequencing and annotation.</title>
        <authorList>
            <consortium name="The Broad Institute Genomics Platform"/>
            <consortium name="The Broad Institute Genome Sequencing Center for Infectious Disease"/>
            <person name="Wu L."/>
            <person name="Ma J."/>
        </authorList>
    </citation>
    <scope>NUCLEOTIDE SEQUENCE [LARGE SCALE GENOMIC DNA]</scope>
    <source>
        <strain evidence="6">CGMCC 1.18578</strain>
    </source>
</reference>
<proteinExistence type="inferred from homology"/>
<dbReference type="InterPro" id="IPR052169">
    <property type="entry name" value="CW_Biosynth-Accessory"/>
</dbReference>
<dbReference type="RefSeq" id="WP_378111847.1">
    <property type="nucleotide sequence ID" value="NZ_JBHSNC010000031.1"/>
</dbReference>
<comment type="caution">
    <text evidence="5">The sequence shown here is derived from an EMBL/GenBank/DDBJ whole genome shotgun (WGS) entry which is preliminary data.</text>
</comment>
<sequence>MTYSRTRTNDKKKMQRGKRARKLLWFNLIMLACIVGFAAFIWMGNHRDETLQSGDKPDIATESIAPSPDESGLEATESSDAPTASDDDGDDEVVNDAVPPSDDEETVSSSEPGTVSIALVGDILPAAKVLDYMNQFGFDYPFRETSSLLSAADITAGNLETSITTRGTPAQNKEYVYRGPKEGLVPIKEAGFDFLSLANNHTMDYGWEGLSDTMDALDDADLQHAGSGIDDREAYTPAYVDGNGITVGFVSLTRVVPKTEWKADKDHPGLAEAYSTERAVAAVKEARGNADVVVVMIHWGTERQDLPNEFQKSVGHTLIDAGADLVIGSHPHVLQGFESYKGKWIAYSLGNFVFPGMSPATTAETGILNATCKPGGDCTLRFAPMIAKMAQPAPMDDVTGKALLARLSSNSFASKVEEDGTIVASNP</sequence>
<dbReference type="EMBL" id="JBHSNC010000031">
    <property type="protein sequence ID" value="MFC5529921.1"/>
    <property type="molecule type" value="Genomic_DNA"/>
</dbReference>
<keyword evidence="3" id="KW-1133">Transmembrane helix</keyword>
<dbReference type="SMART" id="SM00854">
    <property type="entry name" value="PGA_cap"/>
    <property type="match status" value="1"/>
</dbReference>
<evidence type="ECO:0000313" key="6">
    <source>
        <dbReference type="Proteomes" id="UP001596108"/>
    </source>
</evidence>
<keyword evidence="3" id="KW-0472">Membrane</keyword>
<dbReference type="Gene3D" id="3.60.21.10">
    <property type="match status" value="1"/>
</dbReference>
<keyword evidence="6" id="KW-1185">Reference proteome</keyword>
<dbReference type="SUPFAM" id="SSF56300">
    <property type="entry name" value="Metallo-dependent phosphatases"/>
    <property type="match status" value="1"/>
</dbReference>
<accession>A0ABW0QY34</accession>
<evidence type="ECO:0000256" key="1">
    <source>
        <dbReference type="ARBA" id="ARBA00005662"/>
    </source>
</evidence>
<dbReference type="PANTHER" id="PTHR33393">
    <property type="entry name" value="POLYGLUTAMINE SYNTHESIS ACCESSORY PROTEIN RV0574C-RELATED"/>
    <property type="match status" value="1"/>
</dbReference>
<dbReference type="Proteomes" id="UP001596108">
    <property type="component" value="Unassembled WGS sequence"/>
</dbReference>
<evidence type="ECO:0000259" key="4">
    <source>
        <dbReference type="SMART" id="SM00854"/>
    </source>
</evidence>
<dbReference type="PANTHER" id="PTHR33393:SF13">
    <property type="entry name" value="PGA BIOSYNTHESIS PROTEIN CAPA"/>
    <property type="match status" value="1"/>
</dbReference>
<evidence type="ECO:0000313" key="5">
    <source>
        <dbReference type="EMBL" id="MFC5529921.1"/>
    </source>
</evidence>
<name>A0ABW0QY34_9BACL</name>
<dbReference type="Pfam" id="PF09587">
    <property type="entry name" value="PGA_cap"/>
    <property type="match status" value="1"/>
</dbReference>
<comment type="similarity">
    <text evidence="1">Belongs to the CapA family.</text>
</comment>
<feature type="region of interest" description="Disordered" evidence="2">
    <location>
        <begin position="51"/>
        <end position="112"/>
    </location>
</feature>
<feature type="domain" description="Capsule synthesis protein CapA" evidence="4">
    <location>
        <begin position="116"/>
        <end position="356"/>
    </location>
</feature>
<dbReference type="InterPro" id="IPR019079">
    <property type="entry name" value="Capsule_synth_CapA"/>
</dbReference>